<dbReference type="PANTHER" id="PTHR11280">
    <property type="entry name" value="GLUCOSAMINE-6-PHOSPHATE ISOMERASE"/>
    <property type="match status" value="1"/>
</dbReference>
<dbReference type="NCBIfam" id="TIGR00502">
    <property type="entry name" value="nagB"/>
    <property type="match status" value="1"/>
</dbReference>
<dbReference type="GO" id="GO:0005737">
    <property type="term" value="C:cytoplasm"/>
    <property type="evidence" value="ECO:0007669"/>
    <property type="project" value="TreeGrafter"/>
</dbReference>
<protein>
    <recommendedName>
        <fullName evidence="2">Glucosamine-6-phosphate deaminase</fullName>
        <ecNumber evidence="2">3.5.99.6</ecNumber>
    </recommendedName>
</protein>
<dbReference type="EC" id="3.5.99.6" evidence="2"/>
<feature type="domain" description="Glucosamine/galactosamine-6-phosphate isomerase" evidence="3">
    <location>
        <begin position="26"/>
        <end position="244"/>
    </location>
</feature>
<dbReference type="CDD" id="cd01399">
    <property type="entry name" value="GlcN6P_deaminase"/>
    <property type="match status" value="1"/>
</dbReference>
<dbReference type="GO" id="GO:0042802">
    <property type="term" value="F:identical protein binding"/>
    <property type="evidence" value="ECO:0007669"/>
    <property type="project" value="TreeGrafter"/>
</dbReference>
<evidence type="ECO:0000256" key="1">
    <source>
        <dbReference type="ARBA" id="ARBA00022801"/>
    </source>
</evidence>
<dbReference type="PANTHER" id="PTHR11280:SF5">
    <property type="entry name" value="GLUCOSAMINE-6-PHOSPHATE ISOMERASE"/>
    <property type="match status" value="1"/>
</dbReference>
<dbReference type="Pfam" id="PF01182">
    <property type="entry name" value="Glucosamine_iso"/>
    <property type="match status" value="1"/>
</dbReference>
<dbReference type="GO" id="GO:0006046">
    <property type="term" value="P:N-acetylglucosamine catabolic process"/>
    <property type="evidence" value="ECO:0007669"/>
    <property type="project" value="UniProtKB-UniRule"/>
</dbReference>
<dbReference type="GO" id="GO:0019262">
    <property type="term" value="P:N-acetylneuraminate catabolic process"/>
    <property type="evidence" value="ECO:0007669"/>
    <property type="project" value="TreeGrafter"/>
</dbReference>
<dbReference type="Gene3D" id="3.40.50.1360">
    <property type="match status" value="1"/>
</dbReference>
<dbReference type="AlphaFoldDB" id="A0AA37SJ17"/>
<evidence type="ECO:0000256" key="2">
    <source>
        <dbReference type="NCBIfam" id="TIGR00502"/>
    </source>
</evidence>
<dbReference type="EMBL" id="BSNZ01000023">
    <property type="protein sequence ID" value="GLQ85744.1"/>
    <property type="molecule type" value="Genomic_DNA"/>
</dbReference>
<sequence>MAASSSFASQSSENQMNIITVPTPTEAVERAAAIVADEIRSHAAPVLGFATGRTMESLYALLVARYRKGALDFSSMTSFNLDEYVGIATSAPQSYHTYMHEHLFDQVNMPAGHGHIPDGMAVDLNAECAAYENRIRASGGIHLQLLGIGDTGHIGFNEPPSAFDTRTRPVVLDPVTRQQNAGMFGNNPDAVPERALTMGVGTILDAKRLLLLAVGSGKADIINEALNGPISEKVSATAIRLHDNATLILDEAAASIWKLTSK</sequence>
<evidence type="ECO:0000313" key="5">
    <source>
        <dbReference type="Proteomes" id="UP001156708"/>
    </source>
</evidence>
<dbReference type="InterPro" id="IPR037171">
    <property type="entry name" value="NagB/RpiA_transferase-like"/>
</dbReference>
<dbReference type="GO" id="GO:0004342">
    <property type="term" value="F:glucosamine-6-phosphate deaminase activity"/>
    <property type="evidence" value="ECO:0007669"/>
    <property type="project" value="UniProtKB-UniRule"/>
</dbReference>
<evidence type="ECO:0000313" key="4">
    <source>
        <dbReference type="EMBL" id="GLQ85744.1"/>
    </source>
</evidence>
<dbReference type="Proteomes" id="UP001156708">
    <property type="component" value="Unassembled WGS sequence"/>
</dbReference>
<dbReference type="InterPro" id="IPR006148">
    <property type="entry name" value="Glc/Gal-6P_isomerase"/>
</dbReference>
<organism evidence="4 5">
    <name type="scientific">Gluconobacter sphaericus NBRC 12467</name>
    <dbReference type="NCBI Taxonomy" id="1307951"/>
    <lineage>
        <taxon>Bacteria</taxon>
        <taxon>Pseudomonadati</taxon>
        <taxon>Pseudomonadota</taxon>
        <taxon>Alphaproteobacteria</taxon>
        <taxon>Acetobacterales</taxon>
        <taxon>Acetobacteraceae</taxon>
        <taxon>Gluconobacter</taxon>
    </lineage>
</organism>
<name>A0AA37SJ17_9PROT</name>
<reference evidence="5" key="1">
    <citation type="journal article" date="2019" name="Int. J. Syst. Evol. Microbiol.">
        <title>The Global Catalogue of Microorganisms (GCM) 10K type strain sequencing project: providing services to taxonomists for standard genome sequencing and annotation.</title>
        <authorList>
            <consortium name="The Broad Institute Genomics Platform"/>
            <consortium name="The Broad Institute Genome Sequencing Center for Infectious Disease"/>
            <person name="Wu L."/>
            <person name="Ma J."/>
        </authorList>
    </citation>
    <scope>NUCLEOTIDE SEQUENCE [LARGE SCALE GENOMIC DNA]</scope>
    <source>
        <strain evidence="5">NBRC 12467</strain>
    </source>
</reference>
<keyword evidence="1" id="KW-0378">Hydrolase</keyword>
<dbReference type="GO" id="GO:0006043">
    <property type="term" value="P:glucosamine catabolic process"/>
    <property type="evidence" value="ECO:0007669"/>
    <property type="project" value="TreeGrafter"/>
</dbReference>
<keyword evidence="5" id="KW-1185">Reference proteome</keyword>
<comment type="caution">
    <text evidence="4">The sequence shown here is derived from an EMBL/GenBank/DDBJ whole genome shotgun (WGS) entry which is preliminary data.</text>
</comment>
<dbReference type="InterPro" id="IPR004547">
    <property type="entry name" value="Glucosamine6P_isomerase"/>
</dbReference>
<accession>A0AA37SJ17</accession>
<dbReference type="SUPFAM" id="SSF100950">
    <property type="entry name" value="NagB/RpiA/CoA transferase-like"/>
    <property type="match status" value="1"/>
</dbReference>
<evidence type="ECO:0000259" key="3">
    <source>
        <dbReference type="Pfam" id="PF01182"/>
    </source>
</evidence>
<dbReference type="GO" id="GO:0005975">
    <property type="term" value="P:carbohydrate metabolic process"/>
    <property type="evidence" value="ECO:0007669"/>
    <property type="project" value="InterPro"/>
</dbReference>
<gene>
    <name evidence="4" type="primary">gamA</name>
    <name evidence="4" type="ORF">GCM10007872_26540</name>
</gene>
<proteinExistence type="predicted"/>